<feature type="transmembrane region" description="Helical" evidence="5">
    <location>
        <begin position="400"/>
        <end position="420"/>
    </location>
</feature>
<dbReference type="InterPro" id="IPR011701">
    <property type="entry name" value="MFS"/>
</dbReference>
<dbReference type="Pfam" id="PF07690">
    <property type="entry name" value="MFS_1"/>
    <property type="match status" value="1"/>
</dbReference>
<gene>
    <name evidence="6" type="ORF">M0638_24030</name>
</gene>
<dbReference type="Proteomes" id="UP001139516">
    <property type="component" value="Unassembled WGS sequence"/>
</dbReference>
<feature type="compositionally biased region" description="Low complexity" evidence="4">
    <location>
        <begin position="214"/>
        <end position="237"/>
    </location>
</feature>
<keyword evidence="2 5" id="KW-1133">Transmembrane helix</keyword>
<dbReference type="InterPro" id="IPR050327">
    <property type="entry name" value="Proton-linked_MCT"/>
</dbReference>
<dbReference type="EMBL" id="JALPRX010000122">
    <property type="protein sequence ID" value="MCK8787443.1"/>
    <property type="molecule type" value="Genomic_DNA"/>
</dbReference>
<keyword evidence="7" id="KW-1185">Reference proteome</keyword>
<evidence type="ECO:0000313" key="6">
    <source>
        <dbReference type="EMBL" id="MCK8787443.1"/>
    </source>
</evidence>
<feature type="transmembrane region" description="Helical" evidence="5">
    <location>
        <begin position="307"/>
        <end position="326"/>
    </location>
</feature>
<feature type="transmembrane region" description="Helical" evidence="5">
    <location>
        <begin position="20"/>
        <end position="39"/>
    </location>
</feature>
<evidence type="ECO:0000256" key="3">
    <source>
        <dbReference type="ARBA" id="ARBA00023136"/>
    </source>
</evidence>
<dbReference type="PANTHER" id="PTHR11360:SF290">
    <property type="entry name" value="MONOCARBOXYLATE MFS PERMEASE"/>
    <property type="match status" value="1"/>
</dbReference>
<feature type="region of interest" description="Disordered" evidence="4">
    <location>
        <begin position="207"/>
        <end position="237"/>
    </location>
</feature>
<dbReference type="GO" id="GO:0022857">
    <property type="term" value="F:transmembrane transporter activity"/>
    <property type="evidence" value="ECO:0007669"/>
    <property type="project" value="InterPro"/>
</dbReference>
<feature type="transmembrane region" description="Helical" evidence="5">
    <location>
        <begin position="79"/>
        <end position="102"/>
    </location>
</feature>
<feature type="transmembrane region" description="Helical" evidence="5">
    <location>
        <begin position="332"/>
        <end position="354"/>
    </location>
</feature>
<evidence type="ECO:0000256" key="2">
    <source>
        <dbReference type="ARBA" id="ARBA00022989"/>
    </source>
</evidence>
<keyword evidence="3 5" id="KW-0472">Membrane</keyword>
<accession>A0A9X1YC67</accession>
<evidence type="ECO:0000256" key="1">
    <source>
        <dbReference type="ARBA" id="ARBA00022692"/>
    </source>
</evidence>
<evidence type="ECO:0000313" key="7">
    <source>
        <dbReference type="Proteomes" id="UP001139516"/>
    </source>
</evidence>
<proteinExistence type="predicted"/>
<dbReference type="InterPro" id="IPR036259">
    <property type="entry name" value="MFS_trans_sf"/>
</dbReference>
<feature type="transmembrane region" description="Helical" evidence="5">
    <location>
        <begin position="51"/>
        <end position="73"/>
    </location>
</feature>
<comment type="caution">
    <text evidence="6">The sequence shown here is derived from an EMBL/GenBank/DDBJ whole genome shotgun (WGS) entry which is preliminary data.</text>
</comment>
<feature type="transmembrane region" description="Helical" evidence="5">
    <location>
        <begin position="277"/>
        <end position="295"/>
    </location>
</feature>
<evidence type="ECO:0000256" key="4">
    <source>
        <dbReference type="SAM" id="MobiDB-lite"/>
    </source>
</evidence>
<reference evidence="6" key="1">
    <citation type="submission" date="2022-04" db="EMBL/GenBank/DDBJ databases">
        <title>Roseomonas acroporae sp. nov., isolated from coral Acropora digitifera.</title>
        <authorList>
            <person name="Sun H."/>
        </authorList>
    </citation>
    <scope>NUCLEOTIDE SEQUENCE</scope>
    <source>
        <strain evidence="6">NAR14</strain>
    </source>
</reference>
<organism evidence="6 7">
    <name type="scientific">Roseomonas acroporae</name>
    <dbReference type="NCBI Taxonomy" id="2937791"/>
    <lineage>
        <taxon>Bacteria</taxon>
        <taxon>Pseudomonadati</taxon>
        <taxon>Pseudomonadota</taxon>
        <taxon>Alphaproteobacteria</taxon>
        <taxon>Acetobacterales</taxon>
        <taxon>Roseomonadaceae</taxon>
        <taxon>Roseomonas</taxon>
    </lineage>
</organism>
<protein>
    <submittedName>
        <fullName evidence="6">MFS transporter</fullName>
    </submittedName>
</protein>
<dbReference type="PANTHER" id="PTHR11360">
    <property type="entry name" value="MONOCARBOXYLATE TRANSPORTER"/>
    <property type="match status" value="1"/>
</dbReference>
<name>A0A9X1YC67_9PROT</name>
<dbReference type="AlphaFoldDB" id="A0A9X1YC67"/>
<dbReference type="RefSeq" id="WP_248669492.1">
    <property type="nucleotide sequence ID" value="NZ_JALPRX010000122.1"/>
</dbReference>
<feature type="transmembrane region" description="Helical" evidence="5">
    <location>
        <begin position="243"/>
        <end position="265"/>
    </location>
</feature>
<feature type="transmembrane region" description="Helical" evidence="5">
    <location>
        <begin position="156"/>
        <end position="188"/>
    </location>
</feature>
<feature type="transmembrane region" description="Helical" evidence="5">
    <location>
        <begin position="114"/>
        <end position="136"/>
    </location>
</feature>
<dbReference type="Gene3D" id="1.20.1250.20">
    <property type="entry name" value="MFS general substrate transporter like domains"/>
    <property type="match status" value="1"/>
</dbReference>
<feature type="transmembrane region" description="Helical" evidence="5">
    <location>
        <begin position="366"/>
        <end position="388"/>
    </location>
</feature>
<evidence type="ECO:0000256" key="5">
    <source>
        <dbReference type="SAM" id="Phobius"/>
    </source>
</evidence>
<keyword evidence="1 5" id="KW-0812">Transmembrane</keyword>
<sequence length="430" mass="43069">MIVARQDRPAPFPGWRVVRAAFAVAVFGWGVGFYGPPVFLHALHESRGWPVGLVSAAVTLHFLLGALAVANLAALHRRFGVVAVTRAAGLAAACGFLGWALAREPWQLFAATPLTGFGWAGTGAAAINAMVAPWFVRLRPAALSTAYNGASVGGVLFSPLWVALIAWCGLAGAAALLGAAMALALWWLSGRCLGRLPAELGLAPDGDAPGGVTPPARARADAAPLAGSPPGSSPGSPWRDRRFLTLAAGASLGLFAQVGLLAHLLSLLAPAIGMRQAGFALGLATACAVLGRTATGWLLPPGADRRVASAAGYGVQLAGSLAFLAADGGAVLLLGVVLFGLGIGNATSLPPLIAQAEFRPADVARVVALATAAGQAGYAFAPALLGLVRDTAEAALPGGGAVALFAAVAAIQVAAMVVMLRGRPGAVPAE</sequence>
<dbReference type="SUPFAM" id="SSF103473">
    <property type="entry name" value="MFS general substrate transporter"/>
    <property type="match status" value="1"/>
</dbReference>